<evidence type="ECO:0000256" key="1">
    <source>
        <dbReference type="SAM" id="MobiDB-lite"/>
    </source>
</evidence>
<reference evidence="2 3" key="1">
    <citation type="submission" date="2024-04" db="EMBL/GenBank/DDBJ databases">
        <title>Defined microbial consortia suppress multidrug-resistant proinflammatory Enterobacteriaceae via ecological control.</title>
        <authorList>
            <person name="Furuichi M."/>
            <person name="Kawaguchi T."/>
            <person name="Pust M."/>
            <person name="Yasuma K."/>
            <person name="Plichta D."/>
            <person name="Hasegawa N."/>
            <person name="Ohya T."/>
            <person name="Bhattarai S."/>
            <person name="Sasajima S."/>
            <person name="Aoto Y."/>
            <person name="Tuganbaev T."/>
            <person name="Yaginuma M."/>
            <person name="Ueda M."/>
            <person name="Okahashi N."/>
            <person name="Amafuji K."/>
            <person name="Kiridooshi Y."/>
            <person name="Sugita K."/>
            <person name="Strazar M."/>
            <person name="Skelly A."/>
            <person name="Suda W."/>
            <person name="Hattori M."/>
            <person name="Nakamoto N."/>
            <person name="Caballero S."/>
            <person name="Norman J."/>
            <person name="Olle B."/>
            <person name="Tanoue T."/>
            <person name="Arita M."/>
            <person name="Bucci V."/>
            <person name="Atarashi K."/>
            <person name="Xavier R."/>
            <person name="Honda K."/>
        </authorList>
    </citation>
    <scope>NUCLEOTIDE SEQUENCE [LARGE SCALE GENOMIC DNA]</scope>
    <source>
        <strain evidence="3">f13</strain>
    </source>
</reference>
<feature type="region of interest" description="Disordered" evidence="1">
    <location>
        <begin position="139"/>
        <end position="160"/>
    </location>
</feature>
<proteinExistence type="predicted"/>
<dbReference type="EMBL" id="BAABXL010000001">
    <property type="protein sequence ID" value="GAA6267355.1"/>
    <property type="molecule type" value="Genomic_DNA"/>
</dbReference>
<sequence>MGVYIRTERGKERIMELVLYYGAEDPEMKKNVMMMKSVLVRMGVRIRNVRPDQVMETVGYLAGMPGFEEQEERQEPFPVIPEQMLVMKGFSGSRIDTLLYQLRRAGVPKIALKAIVTEHNCGWSFYKLYEELCQEHRMMTGQETDPSRQQTKGDARDGGL</sequence>
<evidence type="ECO:0000313" key="2">
    <source>
        <dbReference type="EMBL" id="GAA6267355.1"/>
    </source>
</evidence>
<evidence type="ECO:0008006" key="4">
    <source>
        <dbReference type="Google" id="ProtNLM"/>
    </source>
</evidence>
<comment type="caution">
    <text evidence="2">The sequence shown here is derived from an EMBL/GenBank/DDBJ whole genome shotgun (WGS) entry which is preliminary data.</text>
</comment>
<feature type="compositionally biased region" description="Basic and acidic residues" evidence="1">
    <location>
        <begin position="151"/>
        <end position="160"/>
    </location>
</feature>
<keyword evidence="3" id="KW-1185">Reference proteome</keyword>
<accession>A0ABQ0ATJ0</accession>
<feature type="compositionally biased region" description="Polar residues" evidence="1">
    <location>
        <begin position="141"/>
        <end position="150"/>
    </location>
</feature>
<name>A0ABQ0ATJ0_9FIRM</name>
<dbReference type="Proteomes" id="UP001600894">
    <property type="component" value="Unassembled WGS sequence"/>
</dbReference>
<dbReference type="InterPro" id="IPR016621">
    <property type="entry name" value="UCP014543"/>
</dbReference>
<dbReference type="Pfam" id="PF12646">
    <property type="entry name" value="DUF3783"/>
    <property type="match status" value="1"/>
</dbReference>
<evidence type="ECO:0000313" key="3">
    <source>
        <dbReference type="Proteomes" id="UP001600894"/>
    </source>
</evidence>
<organism evidence="2 3">
    <name type="scientific">Enterocloster alcoholdehydrogenati</name>
    <dbReference type="NCBI Taxonomy" id="2547410"/>
    <lineage>
        <taxon>Bacteria</taxon>
        <taxon>Bacillati</taxon>
        <taxon>Bacillota</taxon>
        <taxon>Clostridia</taxon>
        <taxon>Lachnospirales</taxon>
        <taxon>Lachnospiraceae</taxon>
        <taxon>Enterocloster</taxon>
    </lineage>
</organism>
<protein>
    <recommendedName>
        <fullName evidence="4">DUF3783 domain-containing protein</fullName>
    </recommendedName>
</protein>
<gene>
    <name evidence="2" type="ORF">F130042H8_04150</name>
</gene>